<evidence type="ECO:0000256" key="14">
    <source>
        <dbReference type="ARBA" id="ARBA00049244"/>
    </source>
</evidence>
<dbReference type="InterPro" id="IPR022312">
    <property type="entry name" value="DNA_pol_X"/>
</dbReference>
<comment type="subcellular location">
    <subcellularLocation>
        <location evidence="1">Nucleus</location>
    </subcellularLocation>
</comment>
<keyword evidence="19" id="KW-1185">Reference proteome</keyword>
<evidence type="ECO:0000256" key="8">
    <source>
        <dbReference type="ARBA" id="ARBA00022723"/>
    </source>
</evidence>
<evidence type="ECO:0000256" key="15">
    <source>
        <dbReference type="PIRSR" id="PIRSR622312-50"/>
    </source>
</evidence>
<protein>
    <recommendedName>
        <fullName evidence="3">DNA-directed DNA polymerase</fullName>
        <ecNumber evidence="3">2.7.7.7</ecNumber>
    </recommendedName>
</protein>
<feature type="region of interest" description="Disordered" evidence="16">
    <location>
        <begin position="117"/>
        <end position="158"/>
    </location>
</feature>
<keyword evidence="5" id="KW-0808">Transferase</keyword>
<evidence type="ECO:0000256" key="13">
    <source>
        <dbReference type="ARBA" id="ARBA00023242"/>
    </source>
</evidence>
<feature type="domain" description="BRCT" evidence="17">
    <location>
        <begin position="1"/>
        <end position="87"/>
    </location>
</feature>
<gene>
    <name evidence="18" type="ORF">C2E21_3133</name>
</gene>
<dbReference type="SMART" id="SM00483">
    <property type="entry name" value="POLXc"/>
    <property type="match status" value="1"/>
</dbReference>
<feature type="region of interest" description="Disordered" evidence="16">
    <location>
        <begin position="610"/>
        <end position="672"/>
    </location>
</feature>
<evidence type="ECO:0000256" key="2">
    <source>
        <dbReference type="ARBA" id="ARBA00008323"/>
    </source>
</evidence>
<dbReference type="PROSITE" id="PS50172">
    <property type="entry name" value="BRCT"/>
    <property type="match status" value="1"/>
</dbReference>
<dbReference type="InterPro" id="IPR037160">
    <property type="entry name" value="DNA_Pol_thumb_sf"/>
</dbReference>
<feature type="region of interest" description="Disordered" evidence="16">
    <location>
        <begin position="172"/>
        <end position="197"/>
    </location>
</feature>
<dbReference type="PRINTS" id="PR00869">
    <property type="entry name" value="DNAPOLX"/>
</dbReference>
<evidence type="ECO:0000256" key="10">
    <source>
        <dbReference type="ARBA" id="ARBA00022932"/>
    </source>
</evidence>
<dbReference type="InterPro" id="IPR018944">
    <property type="entry name" value="DNA_pol_lambd_fingers_domain"/>
</dbReference>
<dbReference type="EMBL" id="LHPG02000005">
    <property type="protein sequence ID" value="PRW58402.1"/>
    <property type="molecule type" value="Genomic_DNA"/>
</dbReference>
<dbReference type="Gene3D" id="1.10.150.20">
    <property type="entry name" value="5' to 3' exonuclease, C-terminal subdomain"/>
    <property type="match status" value="1"/>
</dbReference>
<evidence type="ECO:0000256" key="1">
    <source>
        <dbReference type="ARBA" id="ARBA00004123"/>
    </source>
</evidence>
<feature type="active site" description="Nucleophile; Schiff-base intermediate with DNA; for 5'-dRP lyase activity" evidence="15">
    <location>
        <position position="355"/>
    </location>
</feature>
<keyword evidence="9" id="KW-0227">DNA damage</keyword>
<dbReference type="InterPro" id="IPR001357">
    <property type="entry name" value="BRCT_dom"/>
</dbReference>
<evidence type="ECO:0000256" key="11">
    <source>
        <dbReference type="ARBA" id="ARBA00023125"/>
    </source>
</evidence>
<dbReference type="InterPro" id="IPR043519">
    <property type="entry name" value="NT_sf"/>
</dbReference>
<dbReference type="AlphaFoldDB" id="A0A2P6TWG6"/>
<feature type="compositionally biased region" description="Low complexity" evidence="16">
    <location>
        <begin position="644"/>
        <end position="654"/>
    </location>
</feature>
<organism evidence="18 19">
    <name type="scientific">Chlorella sorokiniana</name>
    <name type="common">Freshwater green alga</name>
    <dbReference type="NCBI Taxonomy" id="3076"/>
    <lineage>
        <taxon>Eukaryota</taxon>
        <taxon>Viridiplantae</taxon>
        <taxon>Chlorophyta</taxon>
        <taxon>core chlorophytes</taxon>
        <taxon>Trebouxiophyceae</taxon>
        <taxon>Chlorellales</taxon>
        <taxon>Chlorellaceae</taxon>
        <taxon>Chlorella clade</taxon>
        <taxon>Chlorella</taxon>
    </lineage>
</organism>
<dbReference type="GO" id="GO:0046872">
    <property type="term" value="F:metal ion binding"/>
    <property type="evidence" value="ECO:0007669"/>
    <property type="project" value="UniProtKB-KW"/>
</dbReference>
<sequence>MQQRLQQLGGRLEPALVPGPGGTTHVVCAPGMTRAEVEAKLKGYKGLLAASAVEGLMLPEGVAFVTQDFIPSSIAKQQVQPAEGHAPAFLKPAPPAPPQAAAAPAAAAAAAAAGAQAQPHVRVAGEESDSRGSPAAWQRNQAEGQQQQQQQQPASSVATQLLDEAEQQALEDGVVSPQDVQQDQAGGEQPPQQAQLPCRVVRRGAEFVAVRGVKPRYTGGDTGIPWGTAGVFDEPYDPAAARDTVDKLRAFWYSYKGGASPQVPPGSLPQPPAAPGQAQPATNGVCSHACCAARPYCIIDRLNDVKKAYIASRNLDQFRIKAIDRSCHTLSGWPKPLRTPEDVDELSLGRKSAIKVKEIVEKGASSRVAAAEADEQLQVMSRFMEVWGTGHATASKWYAAGHRTLEDVRARVPNLTEQQRASLAHFDDLQQRIPRADIARFEAAVRELCFAMLERRGADDVERTFCFACGSYRRGKEDSQDMDILICLPPSLPDEDCGELLTELLTSMLHRGLVLDELHPDARHAWEPGSHAMWMGLARTPGSQVVRRLDIKIYPHSATPYAVNYFASGMYFNRALRHWANHAAVIARRYNPAANGLKLSDQALEPIFREESRKGHVTTGPEAVAGGGAGLSSDSETEGGLGSAVGSAVGSPAGRPLSQPSPRPGHRSRWPEREGISVLGPAIECRDESALLRVLGLAYVPFHMRNL</sequence>
<evidence type="ECO:0000256" key="6">
    <source>
        <dbReference type="ARBA" id="ARBA00022695"/>
    </source>
</evidence>
<keyword evidence="10" id="KW-0239">DNA-directed DNA polymerase</keyword>
<accession>A0A2P6TWG6</accession>
<dbReference type="Proteomes" id="UP000239899">
    <property type="component" value="Unassembled WGS sequence"/>
</dbReference>
<keyword evidence="11" id="KW-0238">DNA-binding</keyword>
<comment type="catalytic activity">
    <reaction evidence="14">
        <text>DNA(n) + a 2'-deoxyribonucleoside 5'-triphosphate = DNA(n+1) + diphosphate</text>
        <dbReference type="Rhea" id="RHEA:22508"/>
        <dbReference type="Rhea" id="RHEA-COMP:17339"/>
        <dbReference type="Rhea" id="RHEA-COMP:17340"/>
        <dbReference type="ChEBI" id="CHEBI:33019"/>
        <dbReference type="ChEBI" id="CHEBI:61560"/>
        <dbReference type="ChEBI" id="CHEBI:173112"/>
        <dbReference type="EC" id="2.7.7.7"/>
    </reaction>
</comment>
<dbReference type="GO" id="GO:0005634">
    <property type="term" value="C:nucleus"/>
    <property type="evidence" value="ECO:0007669"/>
    <property type="project" value="UniProtKB-SubCell"/>
</dbReference>
<proteinExistence type="inferred from homology"/>
<dbReference type="InterPro" id="IPR002008">
    <property type="entry name" value="DNA_pol_X_beta-like"/>
</dbReference>
<dbReference type="GO" id="GO:0006260">
    <property type="term" value="P:DNA replication"/>
    <property type="evidence" value="ECO:0007669"/>
    <property type="project" value="UniProtKB-KW"/>
</dbReference>
<dbReference type="Gene3D" id="3.30.460.10">
    <property type="entry name" value="Beta Polymerase, domain 2"/>
    <property type="match status" value="1"/>
</dbReference>
<keyword evidence="13" id="KW-0539">Nucleus</keyword>
<dbReference type="SUPFAM" id="SSF81301">
    <property type="entry name" value="Nucleotidyltransferase"/>
    <property type="match status" value="1"/>
</dbReference>
<evidence type="ECO:0000256" key="4">
    <source>
        <dbReference type="ARBA" id="ARBA00022634"/>
    </source>
</evidence>
<dbReference type="EC" id="2.7.7.7" evidence="3"/>
<evidence type="ECO:0000313" key="19">
    <source>
        <dbReference type="Proteomes" id="UP000239899"/>
    </source>
</evidence>
<dbReference type="InterPro" id="IPR019843">
    <property type="entry name" value="DNA_pol-X_BS"/>
</dbReference>
<dbReference type="SUPFAM" id="SSF81585">
    <property type="entry name" value="PsbU/PolX domain-like"/>
    <property type="match status" value="1"/>
</dbReference>
<dbReference type="OrthoDB" id="205514at2759"/>
<dbReference type="Gene3D" id="1.10.150.110">
    <property type="entry name" value="DNA polymerase beta, N-terminal domain-like"/>
    <property type="match status" value="1"/>
</dbReference>
<evidence type="ECO:0000256" key="12">
    <source>
        <dbReference type="ARBA" id="ARBA00023204"/>
    </source>
</evidence>
<feature type="region of interest" description="Disordered" evidence="16">
    <location>
        <begin position="76"/>
        <end position="104"/>
    </location>
</feature>
<evidence type="ECO:0000256" key="9">
    <source>
        <dbReference type="ARBA" id="ARBA00022763"/>
    </source>
</evidence>
<evidence type="ECO:0000259" key="17">
    <source>
        <dbReference type="PROSITE" id="PS50172"/>
    </source>
</evidence>
<comment type="caution">
    <text evidence="18">The sequence shown here is derived from an EMBL/GenBank/DDBJ whole genome shotgun (WGS) entry which is preliminary data.</text>
</comment>
<comment type="similarity">
    <text evidence="2">Belongs to the DNA polymerase type-X family.</text>
</comment>
<feature type="compositionally biased region" description="Low complexity" evidence="16">
    <location>
        <begin position="181"/>
        <end position="195"/>
    </location>
</feature>
<evidence type="ECO:0000256" key="16">
    <source>
        <dbReference type="SAM" id="MobiDB-lite"/>
    </source>
</evidence>
<dbReference type="Pfam" id="PF10391">
    <property type="entry name" value="DNA_pol_lambd_f"/>
    <property type="match status" value="1"/>
</dbReference>
<evidence type="ECO:0000313" key="18">
    <source>
        <dbReference type="EMBL" id="PRW58402.1"/>
    </source>
</evidence>
<evidence type="ECO:0000256" key="5">
    <source>
        <dbReference type="ARBA" id="ARBA00022679"/>
    </source>
</evidence>
<keyword evidence="4" id="KW-0237">DNA synthesis</keyword>
<keyword evidence="12" id="KW-0234">DNA repair</keyword>
<evidence type="ECO:0000256" key="7">
    <source>
        <dbReference type="ARBA" id="ARBA00022705"/>
    </source>
</evidence>
<dbReference type="GO" id="GO:0006303">
    <property type="term" value="P:double-strand break repair via nonhomologous end joining"/>
    <property type="evidence" value="ECO:0007669"/>
    <property type="project" value="TreeGrafter"/>
</dbReference>
<keyword evidence="8" id="KW-0479">Metal-binding</keyword>
<dbReference type="GO" id="GO:0003887">
    <property type="term" value="F:DNA-directed DNA polymerase activity"/>
    <property type="evidence" value="ECO:0007669"/>
    <property type="project" value="UniProtKB-KW"/>
</dbReference>
<keyword evidence="7" id="KW-0235">DNA replication</keyword>
<dbReference type="InterPro" id="IPR028207">
    <property type="entry name" value="DNA_pol_B_palm_palm"/>
</dbReference>
<evidence type="ECO:0000256" key="3">
    <source>
        <dbReference type="ARBA" id="ARBA00012417"/>
    </source>
</evidence>
<dbReference type="InterPro" id="IPR002054">
    <property type="entry name" value="DNA-dir_DNA_pol_X"/>
</dbReference>
<dbReference type="FunFam" id="1.10.150.20:FF:000010">
    <property type="entry name" value="DNA polymerase lambda"/>
    <property type="match status" value="1"/>
</dbReference>
<dbReference type="PANTHER" id="PTHR11276">
    <property type="entry name" value="DNA POLYMERASE TYPE-X FAMILY MEMBER"/>
    <property type="match status" value="1"/>
</dbReference>
<dbReference type="Pfam" id="PF14792">
    <property type="entry name" value="DNA_pol_B_palm"/>
    <property type="match status" value="1"/>
</dbReference>
<dbReference type="PRINTS" id="PR00870">
    <property type="entry name" value="DNAPOLXBETA"/>
</dbReference>
<dbReference type="GO" id="GO:0003677">
    <property type="term" value="F:DNA binding"/>
    <property type="evidence" value="ECO:0007669"/>
    <property type="project" value="UniProtKB-KW"/>
</dbReference>
<dbReference type="PROSITE" id="PS00522">
    <property type="entry name" value="DNA_POLYMERASE_X"/>
    <property type="match status" value="1"/>
</dbReference>
<keyword evidence="6" id="KW-0548">Nucleotidyltransferase</keyword>
<dbReference type="InterPro" id="IPR027421">
    <property type="entry name" value="DNA_pol_lamdba_lyase_dom_sf"/>
</dbReference>
<dbReference type="STRING" id="3076.A0A2P6TWG6"/>
<dbReference type="PANTHER" id="PTHR11276:SF28">
    <property type="entry name" value="DNA POLYMERASE LAMBDA"/>
    <property type="match status" value="1"/>
</dbReference>
<reference evidence="18 19" key="1">
    <citation type="journal article" date="2018" name="Plant J.">
        <title>Genome sequences of Chlorella sorokiniana UTEX 1602 and Micractinium conductrix SAG 241.80: implications to maltose excretion by a green alga.</title>
        <authorList>
            <person name="Arriola M.B."/>
            <person name="Velmurugan N."/>
            <person name="Zhang Y."/>
            <person name="Plunkett M.H."/>
            <person name="Hondzo H."/>
            <person name="Barney B.M."/>
        </authorList>
    </citation>
    <scope>NUCLEOTIDE SEQUENCE [LARGE SCALE GENOMIC DNA]</scope>
    <source>
        <strain evidence="19">UTEX 1602</strain>
    </source>
</reference>
<dbReference type="Gene3D" id="3.30.210.10">
    <property type="entry name" value="DNA polymerase, thumb domain"/>
    <property type="match status" value="1"/>
</dbReference>
<name>A0A2P6TWG6_CHLSO</name>